<dbReference type="AlphaFoldDB" id="A0A8T8DW61"/>
<dbReference type="PROSITE" id="PS50110">
    <property type="entry name" value="RESPONSE_REGULATORY"/>
    <property type="match status" value="1"/>
</dbReference>
<dbReference type="Proteomes" id="UP000637819">
    <property type="component" value="Chromosome"/>
</dbReference>
<dbReference type="GeneID" id="62876005"/>
<dbReference type="CDD" id="cd17557">
    <property type="entry name" value="REC_Rcp-like"/>
    <property type="match status" value="1"/>
</dbReference>
<name>A0A8T8DW61_9EURY</name>
<dbReference type="EMBL" id="CP069188">
    <property type="protein sequence ID" value="QRV13818.1"/>
    <property type="molecule type" value="Genomic_DNA"/>
</dbReference>
<proteinExistence type="predicted"/>
<dbReference type="Pfam" id="PF00072">
    <property type="entry name" value="Response_reg"/>
    <property type="match status" value="1"/>
</dbReference>
<accession>A0A8T8DW61</accession>
<dbReference type="PANTHER" id="PTHR44520">
    <property type="entry name" value="RESPONSE REGULATOR RCP1-RELATED"/>
    <property type="match status" value="1"/>
</dbReference>
<evidence type="ECO:0000256" key="1">
    <source>
        <dbReference type="PROSITE-ProRule" id="PRU00169"/>
    </source>
</evidence>
<keyword evidence="1" id="KW-0597">Phosphoprotein</keyword>
<dbReference type="OrthoDB" id="9652at2157"/>
<evidence type="ECO:0000313" key="3">
    <source>
        <dbReference type="EMBL" id="QRV13818.1"/>
    </source>
</evidence>
<sequence>MDGPNPFGEILLVEDNPGDVRLTKELLKETGLEPTVHVVSNGSDALDFLSQCGEYADAPRPDAILLDLHLPRMDGTDVLERMDDDVRDVLVIVLSGAQQDRAFESDEVEAVVDARVQKPLDPDEFDAIVQSLSEQPAE</sequence>
<feature type="domain" description="Response regulatory" evidence="2">
    <location>
        <begin position="9"/>
        <end position="133"/>
    </location>
</feature>
<protein>
    <submittedName>
        <fullName evidence="3">Response regulator</fullName>
    </submittedName>
</protein>
<dbReference type="RefSeq" id="WP_204746768.1">
    <property type="nucleotide sequence ID" value="NZ_CP069188.1"/>
</dbReference>
<dbReference type="InterPro" id="IPR052893">
    <property type="entry name" value="TCS_response_regulator"/>
</dbReference>
<dbReference type="SUPFAM" id="SSF52172">
    <property type="entry name" value="CheY-like"/>
    <property type="match status" value="1"/>
</dbReference>
<keyword evidence="4" id="KW-1185">Reference proteome</keyword>
<dbReference type="SMART" id="SM00448">
    <property type="entry name" value="REC"/>
    <property type="match status" value="1"/>
</dbReference>
<evidence type="ECO:0000259" key="2">
    <source>
        <dbReference type="PROSITE" id="PS50110"/>
    </source>
</evidence>
<dbReference type="KEGG" id="hsal:JMJ58_12735"/>
<evidence type="ECO:0000313" key="4">
    <source>
        <dbReference type="Proteomes" id="UP000637819"/>
    </source>
</evidence>
<organism evidence="3 4">
    <name type="scientific">Haloterrigena salifodinae</name>
    <dbReference type="NCBI Taxonomy" id="2675099"/>
    <lineage>
        <taxon>Archaea</taxon>
        <taxon>Methanobacteriati</taxon>
        <taxon>Methanobacteriota</taxon>
        <taxon>Stenosarchaea group</taxon>
        <taxon>Halobacteria</taxon>
        <taxon>Halobacteriales</taxon>
        <taxon>Natrialbaceae</taxon>
        <taxon>Haloterrigena</taxon>
    </lineage>
</organism>
<gene>
    <name evidence="3" type="ORF">JMJ58_12735</name>
</gene>
<dbReference type="InterPro" id="IPR001789">
    <property type="entry name" value="Sig_transdc_resp-reg_receiver"/>
</dbReference>
<feature type="modified residue" description="4-aspartylphosphate" evidence="1">
    <location>
        <position position="67"/>
    </location>
</feature>
<dbReference type="InterPro" id="IPR011006">
    <property type="entry name" value="CheY-like_superfamily"/>
</dbReference>
<dbReference type="Gene3D" id="3.40.50.2300">
    <property type="match status" value="1"/>
</dbReference>
<dbReference type="PANTHER" id="PTHR44520:SF2">
    <property type="entry name" value="RESPONSE REGULATOR RCP1"/>
    <property type="match status" value="1"/>
</dbReference>
<dbReference type="GO" id="GO:0000160">
    <property type="term" value="P:phosphorelay signal transduction system"/>
    <property type="evidence" value="ECO:0007669"/>
    <property type="project" value="InterPro"/>
</dbReference>
<reference evidence="3 4" key="1">
    <citation type="submission" date="2021-01" db="EMBL/GenBank/DDBJ databases">
        <title>Genome Sequence and Methylation Pattern of Haloterrigena salifodinae BOL5-1, An Extremely Halophilic Archaeon from a Bolivian Salt Mine.</title>
        <authorList>
            <person name="DasSarma P."/>
            <person name="Anton B.P."/>
            <person name="DasSarma S.L."/>
            <person name="von Ehrenheim H.A.L."/>
            <person name="Martinez F.L."/>
            <person name="Guzman D."/>
            <person name="Roberts R.J."/>
            <person name="DasSarma S."/>
        </authorList>
    </citation>
    <scope>NUCLEOTIDE SEQUENCE [LARGE SCALE GENOMIC DNA]</scope>
    <source>
        <strain evidence="3 4">BOL5-1</strain>
    </source>
</reference>